<gene>
    <name evidence="1" type="ORF">PK35_13925</name>
</gene>
<reference evidence="1 2" key="1">
    <citation type="journal article" date="2015" name="Antonie Van Leeuwenhoek">
        <title>Tamlana nanhaiensis sp. nov., isolated from surface seawater collected from the South China Sea.</title>
        <authorList>
            <person name="Liu X."/>
            <person name="Lai Q."/>
            <person name="Du Y."/>
            <person name="Li G."/>
            <person name="Sun F."/>
            <person name="Shao Z."/>
        </authorList>
    </citation>
    <scope>NUCLEOTIDE SEQUENCE [LARGE SCALE GENOMIC DNA]</scope>
    <source>
        <strain evidence="1 2">FHC16</strain>
    </source>
</reference>
<comment type="caution">
    <text evidence="1">The sequence shown here is derived from an EMBL/GenBank/DDBJ whole genome shotgun (WGS) entry which is preliminary data.</text>
</comment>
<protein>
    <submittedName>
        <fullName evidence="1">Uncharacterized protein</fullName>
    </submittedName>
</protein>
<sequence length="86" mass="10089">MAIKCTFIKQISVYKLKSQSLYFYFLKPSVFRNLIKITRVQLENTKIIALSKGLQIPLFKLGLDCTSLDMFLYFFRKEKGNKLNLS</sequence>
<name>A0A0D7VXJ1_9FLAO</name>
<dbReference type="AlphaFoldDB" id="A0A0D7VXJ1"/>
<keyword evidence="2" id="KW-1185">Reference proteome</keyword>
<organism evidence="1 2">
    <name type="scientific">Neotamlana nanhaiensis</name>
    <dbReference type="NCBI Taxonomy" id="1382798"/>
    <lineage>
        <taxon>Bacteria</taxon>
        <taxon>Pseudomonadati</taxon>
        <taxon>Bacteroidota</taxon>
        <taxon>Flavobacteriia</taxon>
        <taxon>Flavobacteriales</taxon>
        <taxon>Flavobacteriaceae</taxon>
        <taxon>Neotamlana</taxon>
    </lineage>
</organism>
<dbReference type="Proteomes" id="UP000032361">
    <property type="component" value="Unassembled WGS sequence"/>
</dbReference>
<dbReference type="EMBL" id="JTDV01000014">
    <property type="protein sequence ID" value="KJD31509.1"/>
    <property type="molecule type" value="Genomic_DNA"/>
</dbReference>
<evidence type="ECO:0000313" key="1">
    <source>
        <dbReference type="EMBL" id="KJD31509.1"/>
    </source>
</evidence>
<evidence type="ECO:0000313" key="2">
    <source>
        <dbReference type="Proteomes" id="UP000032361"/>
    </source>
</evidence>
<proteinExistence type="predicted"/>
<accession>A0A0D7VXJ1</accession>